<organism evidence="1">
    <name type="scientific">Rosellinia necatrix</name>
    <name type="common">White root-rot fungus</name>
    <dbReference type="NCBI Taxonomy" id="77044"/>
    <lineage>
        <taxon>Eukaryota</taxon>
        <taxon>Fungi</taxon>
        <taxon>Dikarya</taxon>
        <taxon>Ascomycota</taxon>
        <taxon>Pezizomycotina</taxon>
        <taxon>Sordariomycetes</taxon>
        <taxon>Xylariomycetidae</taxon>
        <taxon>Xylariales</taxon>
        <taxon>Xylariaceae</taxon>
        <taxon>Rosellinia</taxon>
    </lineage>
</organism>
<dbReference type="OrthoDB" id="4758652at2759"/>
<proteinExistence type="predicted"/>
<protein>
    <submittedName>
        <fullName evidence="1">Uncharacterized protein</fullName>
    </submittedName>
</protein>
<dbReference type="AlphaFoldDB" id="A0A1S8A700"/>
<name>A0A1S8A700_ROSNE</name>
<dbReference type="EMBL" id="DF977456">
    <property type="protein sequence ID" value="GAW25685.1"/>
    <property type="molecule type" value="Genomic_DNA"/>
</dbReference>
<keyword evidence="2" id="KW-1185">Reference proteome</keyword>
<gene>
    <name evidence="1" type="ORF">SAMD00023353_1100440</name>
</gene>
<sequence>MPCSKKKKKPEYYRDKNWEPPRDLAIAQQYPVQYTLPVSSYHPALGYQGYPGYQGYHAHPSYHPPPNCQPVPNYQHMPAGPSHHLPMLPVPAATTPSSMMMVHTSQAPYYHYPYPGHGAFQPRRY</sequence>
<evidence type="ECO:0000313" key="2">
    <source>
        <dbReference type="Proteomes" id="UP000054516"/>
    </source>
</evidence>
<accession>A0A1S8A700</accession>
<reference evidence="1" key="1">
    <citation type="submission" date="2016-03" db="EMBL/GenBank/DDBJ databases">
        <title>Draft genome sequence of Rosellinia necatrix.</title>
        <authorList>
            <person name="Kanematsu S."/>
        </authorList>
    </citation>
    <scope>NUCLEOTIDE SEQUENCE [LARGE SCALE GENOMIC DNA]</scope>
    <source>
        <strain evidence="1">W97</strain>
    </source>
</reference>
<dbReference type="Proteomes" id="UP000054516">
    <property type="component" value="Unassembled WGS sequence"/>
</dbReference>
<evidence type="ECO:0000313" key="1">
    <source>
        <dbReference type="EMBL" id="GAW25685.1"/>
    </source>
</evidence>